<sequence>MHRRASRYARRSERVKAKVAFGVIYLLTGRVGLVARSGLRSRNVPSSKPDTAKDVPFMWARCTSNLMSWVKCPFTDVVRKIGEAVPVQVSSSSSPVHPCGL</sequence>
<gene>
    <name evidence="1" type="ORF">AVEN_106079_1</name>
</gene>
<dbReference type="AlphaFoldDB" id="A0A4Y2NWL1"/>
<organism evidence="1 2">
    <name type="scientific">Araneus ventricosus</name>
    <name type="common">Orbweaver spider</name>
    <name type="synonym">Epeira ventricosa</name>
    <dbReference type="NCBI Taxonomy" id="182803"/>
    <lineage>
        <taxon>Eukaryota</taxon>
        <taxon>Metazoa</taxon>
        <taxon>Ecdysozoa</taxon>
        <taxon>Arthropoda</taxon>
        <taxon>Chelicerata</taxon>
        <taxon>Arachnida</taxon>
        <taxon>Araneae</taxon>
        <taxon>Araneomorphae</taxon>
        <taxon>Entelegynae</taxon>
        <taxon>Araneoidea</taxon>
        <taxon>Araneidae</taxon>
        <taxon>Araneus</taxon>
    </lineage>
</organism>
<comment type="caution">
    <text evidence="1">The sequence shown here is derived from an EMBL/GenBank/DDBJ whole genome shotgun (WGS) entry which is preliminary data.</text>
</comment>
<protein>
    <submittedName>
        <fullName evidence="1">Uncharacterized protein</fullName>
    </submittedName>
</protein>
<evidence type="ECO:0000313" key="1">
    <source>
        <dbReference type="EMBL" id="GBN43142.1"/>
    </source>
</evidence>
<name>A0A4Y2NWL1_ARAVE</name>
<accession>A0A4Y2NWL1</accession>
<dbReference type="EMBL" id="BGPR01009921">
    <property type="protein sequence ID" value="GBN43142.1"/>
    <property type="molecule type" value="Genomic_DNA"/>
</dbReference>
<proteinExistence type="predicted"/>
<reference evidence="1 2" key="1">
    <citation type="journal article" date="2019" name="Sci. Rep.">
        <title>Orb-weaving spider Araneus ventricosus genome elucidates the spidroin gene catalogue.</title>
        <authorList>
            <person name="Kono N."/>
            <person name="Nakamura H."/>
            <person name="Ohtoshi R."/>
            <person name="Moran D.A.P."/>
            <person name="Shinohara A."/>
            <person name="Yoshida Y."/>
            <person name="Fujiwara M."/>
            <person name="Mori M."/>
            <person name="Tomita M."/>
            <person name="Arakawa K."/>
        </authorList>
    </citation>
    <scope>NUCLEOTIDE SEQUENCE [LARGE SCALE GENOMIC DNA]</scope>
</reference>
<keyword evidence="2" id="KW-1185">Reference proteome</keyword>
<dbReference type="Proteomes" id="UP000499080">
    <property type="component" value="Unassembled WGS sequence"/>
</dbReference>
<evidence type="ECO:0000313" key="2">
    <source>
        <dbReference type="Proteomes" id="UP000499080"/>
    </source>
</evidence>